<name>A0ABY9BFH5_VITVI</name>
<sequence>MFYSSAHPLYSPKTSHFDHSLDTTQLWFFSTTNTSPYPSYPHSQSRTYAVIFDAGSSDSRVHVFGFGSDLNLVHVGKDLVLFMQTKPDSSACWVVFMGHAHIWRSDL</sequence>
<evidence type="ECO:0000256" key="1">
    <source>
        <dbReference type="ARBA" id="ARBA00009283"/>
    </source>
</evidence>
<evidence type="ECO:0000256" key="2">
    <source>
        <dbReference type="ARBA" id="ARBA00022801"/>
    </source>
</evidence>
<keyword evidence="2" id="KW-0378">Hydrolase</keyword>
<proteinExistence type="inferred from homology"/>
<organism evidence="3 4">
    <name type="scientific">Vitis vinifera</name>
    <name type="common">Grape</name>
    <dbReference type="NCBI Taxonomy" id="29760"/>
    <lineage>
        <taxon>Eukaryota</taxon>
        <taxon>Viridiplantae</taxon>
        <taxon>Streptophyta</taxon>
        <taxon>Embryophyta</taxon>
        <taxon>Tracheophyta</taxon>
        <taxon>Spermatophyta</taxon>
        <taxon>Magnoliopsida</taxon>
        <taxon>eudicotyledons</taxon>
        <taxon>Gunneridae</taxon>
        <taxon>Pentapetalae</taxon>
        <taxon>rosids</taxon>
        <taxon>Vitales</taxon>
        <taxon>Vitaceae</taxon>
        <taxon>Viteae</taxon>
        <taxon>Vitis</taxon>
    </lineage>
</organism>
<evidence type="ECO:0000313" key="4">
    <source>
        <dbReference type="Proteomes" id="UP001227230"/>
    </source>
</evidence>
<dbReference type="EMBL" id="CP126648">
    <property type="protein sequence ID" value="WJZ81454.1"/>
    <property type="molecule type" value="Genomic_DNA"/>
</dbReference>
<accession>A0ABY9BFH5</accession>
<dbReference type="Gene3D" id="3.30.420.40">
    <property type="match status" value="1"/>
</dbReference>
<evidence type="ECO:0000313" key="3">
    <source>
        <dbReference type="EMBL" id="WJZ81454.1"/>
    </source>
</evidence>
<reference evidence="3 4" key="1">
    <citation type="journal article" date="2023" name="Hortic Res">
        <title>The complete reference genome for grapevine (Vitis vinifera L.) genetics and breeding.</title>
        <authorList>
            <person name="Shi X."/>
            <person name="Cao S."/>
            <person name="Wang X."/>
            <person name="Huang S."/>
            <person name="Wang Y."/>
            <person name="Liu Z."/>
            <person name="Liu W."/>
            <person name="Leng X."/>
            <person name="Peng Y."/>
            <person name="Wang N."/>
            <person name="Wang Y."/>
            <person name="Ma Z."/>
            <person name="Xu X."/>
            <person name="Zhang F."/>
            <person name="Xue H."/>
            <person name="Zhong H."/>
            <person name="Wang Y."/>
            <person name="Zhang K."/>
            <person name="Velt A."/>
            <person name="Avia K."/>
            <person name="Holtgrawe D."/>
            <person name="Grimplet J."/>
            <person name="Matus J.T."/>
            <person name="Ware D."/>
            <person name="Wu X."/>
            <person name="Wang H."/>
            <person name="Liu C."/>
            <person name="Fang Y."/>
            <person name="Rustenholz C."/>
            <person name="Cheng Z."/>
            <person name="Xiao H."/>
            <person name="Zhou Y."/>
        </authorList>
    </citation>
    <scope>NUCLEOTIDE SEQUENCE [LARGE SCALE GENOMIC DNA]</scope>
    <source>
        <strain evidence="4">cv. Pinot noir / PN40024</strain>
        <tissue evidence="3">Leaf</tissue>
    </source>
</reference>
<protein>
    <submittedName>
        <fullName evidence="3">Uncharacterized protein</fullName>
    </submittedName>
</protein>
<comment type="similarity">
    <text evidence="1">Belongs to the GDA1/CD39 NTPase family.</text>
</comment>
<dbReference type="Pfam" id="PF01150">
    <property type="entry name" value="GDA1_CD39"/>
    <property type="match status" value="1"/>
</dbReference>
<keyword evidence="4" id="KW-1185">Reference proteome</keyword>
<dbReference type="Proteomes" id="UP001227230">
    <property type="component" value="Chromosome 1"/>
</dbReference>
<dbReference type="InterPro" id="IPR000407">
    <property type="entry name" value="GDA1_CD39_NTPase"/>
</dbReference>
<gene>
    <name evidence="3" type="ORF">VitviT2T_001296</name>
</gene>